<feature type="compositionally biased region" description="Polar residues" evidence="2">
    <location>
        <begin position="72"/>
        <end position="86"/>
    </location>
</feature>
<gene>
    <name evidence="3" type="ORF">MELLADRAFT_89670</name>
</gene>
<evidence type="ECO:0000313" key="3">
    <source>
        <dbReference type="EMBL" id="EGG04140.1"/>
    </source>
</evidence>
<reference evidence="4" key="1">
    <citation type="journal article" date="2011" name="Proc. Natl. Acad. Sci. U.S.A.">
        <title>Obligate biotrophy features unraveled by the genomic analysis of rust fungi.</title>
        <authorList>
            <person name="Duplessis S."/>
            <person name="Cuomo C.A."/>
            <person name="Lin Y.-C."/>
            <person name="Aerts A."/>
            <person name="Tisserant E."/>
            <person name="Veneault-Fourrey C."/>
            <person name="Joly D.L."/>
            <person name="Hacquard S."/>
            <person name="Amselem J."/>
            <person name="Cantarel B.L."/>
            <person name="Chiu R."/>
            <person name="Coutinho P.M."/>
            <person name="Feau N."/>
            <person name="Field M."/>
            <person name="Frey P."/>
            <person name="Gelhaye E."/>
            <person name="Goldberg J."/>
            <person name="Grabherr M.G."/>
            <person name="Kodira C.D."/>
            <person name="Kohler A."/>
            <person name="Kuees U."/>
            <person name="Lindquist E.A."/>
            <person name="Lucas S.M."/>
            <person name="Mago R."/>
            <person name="Mauceli E."/>
            <person name="Morin E."/>
            <person name="Murat C."/>
            <person name="Pangilinan J.L."/>
            <person name="Park R."/>
            <person name="Pearson M."/>
            <person name="Quesneville H."/>
            <person name="Rouhier N."/>
            <person name="Sakthikumar S."/>
            <person name="Salamov A.A."/>
            <person name="Schmutz J."/>
            <person name="Selles B."/>
            <person name="Shapiro H."/>
            <person name="Tanguay P."/>
            <person name="Tuskan G.A."/>
            <person name="Henrissat B."/>
            <person name="Van de Peer Y."/>
            <person name="Rouze P."/>
            <person name="Ellis J.G."/>
            <person name="Dodds P.N."/>
            <person name="Schein J.E."/>
            <person name="Zhong S."/>
            <person name="Hamelin R.C."/>
            <person name="Grigoriev I.V."/>
            <person name="Szabo L.J."/>
            <person name="Martin F."/>
        </authorList>
    </citation>
    <scope>NUCLEOTIDE SEQUENCE [LARGE SCALE GENOMIC DNA]</scope>
    <source>
        <strain evidence="4">98AG31 / pathotype 3-4-7</strain>
    </source>
</reference>
<feature type="compositionally biased region" description="Polar residues" evidence="2">
    <location>
        <begin position="117"/>
        <end position="127"/>
    </location>
</feature>
<feature type="region of interest" description="Disordered" evidence="2">
    <location>
        <begin position="110"/>
        <end position="143"/>
    </location>
</feature>
<dbReference type="AlphaFoldDB" id="F4RU63"/>
<dbReference type="Proteomes" id="UP000001072">
    <property type="component" value="Unassembled WGS sequence"/>
</dbReference>
<evidence type="ECO:0000313" key="4">
    <source>
        <dbReference type="Proteomes" id="UP000001072"/>
    </source>
</evidence>
<organism evidence="4">
    <name type="scientific">Melampsora larici-populina (strain 98AG31 / pathotype 3-4-7)</name>
    <name type="common">Poplar leaf rust fungus</name>
    <dbReference type="NCBI Taxonomy" id="747676"/>
    <lineage>
        <taxon>Eukaryota</taxon>
        <taxon>Fungi</taxon>
        <taxon>Dikarya</taxon>
        <taxon>Basidiomycota</taxon>
        <taxon>Pucciniomycotina</taxon>
        <taxon>Pucciniomycetes</taxon>
        <taxon>Pucciniales</taxon>
        <taxon>Melampsoraceae</taxon>
        <taxon>Melampsora</taxon>
    </lineage>
</organism>
<dbReference type="EMBL" id="GL883120">
    <property type="protein sequence ID" value="EGG04140.1"/>
    <property type="molecule type" value="Genomic_DNA"/>
</dbReference>
<dbReference type="VEuPathDB" id="FungiDB:MELLADRAFT_89670"/>
<dbReference type="GeneID" id="18935278"/>
<evidence type="ECO:0000256" key="2">
    <source>
        <dbReference type="SAM" id="MobiDB-lite"/>
    </source>
</evidence>
<accession>F4RU63</accession>
<sequence>MSREEDAETIRVLRSQIDALEQRTAQLDQSRQETADLQKLVRELLADKSRVASVENVAEADKSGEANGDQAAGSNTFSRYVNLTPGSPSPLARGQQAPHTGVVLPEASTGIGRTKQQETTQATNQHRVNWAEEHLNRQPPSDL</sequence>
<keyword evidence="4" id="KW-1185">Reference proteome</keyword>
<keyword evidence="1" id="KW-0175">Coiled coil</keyword>
<feature type="coiled-coil region" evidence="1">
    <location>
        <begin position="3"/>
        <end position="47"/>
    </location>
</feature>
<name>F4RU63_MELLP</name>
<protein>
    <submittedName>
        <fullName evidence="3">Uncharacterized protein</fullName>
    </submittedName>
</protein>
<proteinExistence type="predicted"/>
<dbReference type="RefSeq" id="XP_007412601.1">
    <property type="nucleotide sequence ID" value="XM_007412539.1"/>
</dbReference>
<evidence type="ECO:0000256" key="1">
    <source>
        <dbReference type="SAM" id="Coils"/>
    </source>
</evidence>
<dbReference type="InParanoid" id="F4RU63"/>
<dbReference type="KEGG" id="mlr:MELLADRAFT_89670"/>
<dbReference type="HOGENOM" id="CLU_1806602_0_0_1"/>
<feature type="region of interest" description="Disordered" evidence="2">
    <location>
        <begin position="56"/>
        <end position="98"/>
    </location>
</feature>